<protein>
    <recommendedName>
        <fullName evidence="8">GTD-binding domain-containing protein</fullName>
    </recommendedName>
</protein>
<feature type="compositionally biased region" description="Basic and acidic residues" evidence="6">
    <location>
        <begin position="219"/>
        <end position="228"/>
    </location>
</feature>
<reference evidence="10" key="1">
    <citation type="journal article" date="2016" name="Nature">
        <title>The genome of the seagrass Zostera marina reveals angiosperm adaptation to the sea.</title>
        <authorList>
            <person name="Olsen J.L."/>
            <person name="Rouze P."/>
            <person name="Verhelst B."/>
            <person name="Lin Y.-C."/>
            <person name="Bayer T."/>
            <person name="Collen J."/>
            <person name="Dattolo E."/>
            <person name="De Paoli E."/>
            <person name="Dittami S."/>
            <person name="Maumus F."/>
            <person name="Michel G."/>
            <person name="Kersting A."/>
            <person name="Lauritano C."/>
            <person name="Lohaus R."/>
            <person name="Toepel M."/>
            <person name="Tonon T."/>
            <person name="Vanneste K."/>
            <person name="Amirebrahimi M."/>
            <person name="Brakel J."/>
            <person name="Bostroem C."/>
            <person name="Chovatia M."/>
            <person name="Grimwood J."/>
            <person name="Jenkins J.W."/>
            <person name="Jueterbock A."/>
            <person name="Mraz A."/>
            <person name="Stam W.T."/>
            <person name="Tice H."/>
            <person name="Bornberg-Bauer E."/>
            <person name="Green P.J."/>
            <person name="Pearson G.A."/>
            <person name="Procaccini G."/>
            <person name="Duarte C.M."/>
            <person name="Schmutz J."/>
            <person name="Reusch T.B.H."/>
            <person name="Van de Peer Y."/>
        </authorList>
    </citation>
    <scope>NUCLEOTIDE SEQUENCE [LARGE SCALE GENOMIC DNA]</scope>
    <source>
        <strain evidence="10">cv. Finnish</strain>
    </source>
</reference>
<keyword evidence="2 7" id="KW-0812">Transmembrane</keyword>
<comment type="caution">
    <text evidence="9">The sequence shown here is derived from an EMBL/GenBank/DDBJ whole genome shotgun (WGS) entry which is preliminary data.</text>
</comment>
<keyword evidence="10" id="KW-1185">Reference proteome</keyword>
<gene>
    <name evidence="9" type="ORF">ZOSMA_135G00360</name>
</gene>
<dbReference type="GO" id="GO:0016020">
    <property type="term" value="C:membrane"/>
    <property type="evidence" value="ECO:0007669"/>
    <property type="project" value="UniProtKB-SubCell"/>
</dbReference>
<dbReference type="Proteomes" id="UP000036987">
    <property type="component" value="Unassembled WGS sequence"/>
</dbReference>
<organism evidence="9 10">
    <name type="scientific">Zostera marina</name>
    <name type="common">Eelgrass</name>
    <dbReference type="NCBI Taxonomy" id="29655"/>
    <lineage>
        <taxon>Eukaryota</taxon>
        <taxon>Viridiplantae</taxon>
        <taxon>Streptophyta</taxon>
        <taxon>Embryophyta</taxon>
        <taxon>Tracheophyta</taxon>
        <taxon>Spermatophyta</taxon>
        <taxon>Magnoliopsida</taxon>
        <taxon>Liliopsida</taxon>
        <taxon>Zosteraceae</taxon>
        <taxon>Zostera</taxon>
    </lineage>
</organism>
<evidence type="ECO:0000313" key="9">
    <source>
        <dbReference type="EMBL" id="KMZ74107.1"/>
    </source>
</evidence>
<dbReference type="EMBL" id="LFYR01000429">
    <property type="protein sequence ID" value="KMZ74107.1"/>
    <property type="molecule type" value="Genomic_DNA"/>
</dbReference>
<keyword evidence="5" id="KW-0175">Coiled coil</keyword>
<evidence type="ECO:0000256" key="7">
    <source>
        <dbReference type="SAM" id="Phobius"/>
    </source>
</evidence>
<evidence type="ECO:0000256" key="2">
    <source>
        <dbReference type="ARBA" id="ARBA00022692"/>
    </source>
</evidence>
<feature type="compositionally biased region" description="Polar residues" evidence="6">
    <location>
        <begin position="546"/>
        <end position="555"/>
    </location>
</feature>
<feature type="compositionally biased region" description="Basic and acidic residues" evidence="6">
    <location>
        <begin position="562"/>
        <end position="571"/>
    </location>
</feature>
<comment type="subcellular location">
    <subcellularLocation>
        <location evidence="1">Membrane</location>
        <topology evidence="1">Single-pass membrane protein</topology>
    </subcellularLocation>
</comment>
<evidence type="ECO:0000256" key="3">
    <source>
        <dbReference type="ARBA" id="ARBA00022989"/>
    </source>
</evidence>
<dbReference type="STRING" id="29655.A0A0K9Q0U9"/>
<feature type="region of interest" description="Disordered" evidence="6">
    <location>
        <begin position="186"/>
        <end position="289"/>
    </location>
</feature>
<dbReference type="InterPro" id="IPR039306">
    <property type="entry name" value="MYOB"/>
</dbReference>
<keyword evidence="3 7" id="KW-1133">Transmembrane helix</keyword>
<dbReference type="GO" id="GO:0080115">
    <property type="term" value="F:myosin XI tail binding"/>
    <property type="evidence" value="ECO:0007669"/>
    <property type="project" value="UniProtKB-ARBA"/>
</dbReference>
<dbReference type="PROSITE" id="PS51775">
    <property type="entry name" value="GTD_BINDING"/>
    <property type="match status" value="1"/>
</dbReference>
<dbReference type="AlphaFoldDB" id="A0A0K9Q0U9"/>
<feature type="domain" description="GTD-binding" evidence="8">
    <location>
        <begin position="701"/>
        <end position="803"/>
    </location>
</feature>
<feature type="transmembrane region" description="Helical" evidence="7">
    <location>
        <begin position="21"/>
        <end position="46"/>
    </location>
</feature>
<dbReference type="PANTHER" id="PTHR31448:SF3">
    <property type="entry name" value="MYOSIN-BINDING PROTEIN 2"/>
    <property type="match status" value="1"/>
</dbReference>
<sequence length="971" mass="110359">MTAGSKFVTMLHRNRFHRIAIVLIYTLLEWILIAFIFLQAILSYFVSMYVSYFGLKPPCPLCSRVDHLFNAKNDSFFLSNVVCDDHVSEISQFDIRYEDRSHLERKNVSLAPMVKRELEAMSLKCLKCGEGVMLGIDLEDLMVKLPYFKGCDVNCQNLGKKERGTKLVDDYAIKRDEEGDGTVKLLSSHEEEALKPYSRAKAEPSSSYLEQQQDDDDGNIGKEEEKDSFPSPKSSSEKENKKRSSSSSSSSSEKESKKHSSSSSSSSSEKENKDHSSSPSSSSSEKENKKLFSSSSLSSLSSSSLSSFFGEEKQREKNNATYKLVYQCQDCTSQVTEHVSKIKSSDSAILDDKYFVGLKVKNGKVRMNEEEIIRFFKEIIDSEDDMGPHIFTVEIDMNHSYRGDIFLVSSVISNTIGTDDDDLSKQKMVKEVVGAKETQTVSDVNTMDREFTPVVARQYSLNKINDVSLVGEIDHASHKKVGVTENGNKTDAEVEVSEEKCKIDGETGYEILTEREIHGEISQVEFKYENHESDANCVASIGTEIQSPETTQPETKISAPPKEVKMEEEMPNPEKIDEVAIFNKDKETEEMLVHENIDEVGILNKSGESEKMIVHENFDDDLTLNKSNTSEKEMTVLENIDDVPILNESNTSEEETTVPESIDEIQSVNEQLDHDLTEYENESNQSIDESFESDEDFAETMTMDDLKVTLKVKQKIISSLEAELDEERSASDISADQAMAKITRLTKEIAILKMEAEQEKRLVEERFEYDMEQFQKMFHNLDDLAKKREQEKQDVMKELIVYHRRVQILEGKLRKQMKDGSDNDIELDGNAGSSEGDITYMSVDDDVIMGYEKELGLAKYQSTLKELITEFEMERCMIHDQLMNAQQSKGELEIDNTREVDRFIKIGDEVDAAIKLLKDCVESLKNGEDNEVNLLRSIFQYYRHLESDSDELRDSAESDLINKLDKLQTDD</sequence>
<accession>A0A0K9Q0U9</accession>
<evidence type="ECO:0000256" key="1">
    <source>
        <dbReference type="ARBA" id="ARBA00004167"/>
    </source>
</evidence>
<evidence type="ECO:0000259" key="8">
    <source>
        <dbReference type="PROSITE" id="PS51775"/>
    </source>
</evidence>
<name>A0A0K9Q0U9_ZOSMR</name>
<evidence type="ECO:0000313" key="10">
    <source>
        <dbReference type="Proteomes" id="UP000036987"/>
    </source>
</evidence>
<feature type="coiled-coil region" evidence="5">
    <location>
        <begin position="662"/>
        <end position="762"/>
    </location>
</feature>
<proteinExistence type="predicted"/>
<feature type="region of interest" description="Disordered" evidence="6">
    <location>
        <begin position="546"/>
        <end position="571"/>
    </location>
</feature>
<keyword evidence="4 7" id="KW-0472">Membrane</keyword>
<evidence type="ECO:0000256" key="5">
    <source>
        <dbReference type="SAM" id="Coils"/>
    </source>
</evidence>
<dbReference type="InterPro" id="IPR007656">
    <property type="entry name" value="GTD-bd"/>
</dbReference>
<dbReference type="PANTHER" id="PTHR31448">
    <property type="entry name" value="MYOSIN-BINDING PROTEIN 2"/>
    <property type="match status" value="1"/>
</dbReference>
<evidence type="ECO:0000256" key="6">
    <source>
        <dbReference type="SAM" id="MobiDB-lite"/>
    </source>
</evidence>
<dbReference type="Pfam" id="PF04576">
    <property type="entry name" value="Zein-binding"/>
    <property type="match status" value="1"/>
</dbReference>
<evidence type="ECO:0000256" key="4">
    <source>
        <dbReference type="ARBA" id="ARBA00023136"/>
    </source>
</evidence>